<reference evidence="2 3" key="4">
    <citation type="journal article" date="2011" name="BMC Genomics">
        <title>RNA-Seq improves annotation of protein-coding genes in the cucumber genome.</title>
        <authorList>
            <person name="Li Z."/>
            <person name="Zhang Z."/>
            <person name="Yan P."/>
            <person name="Huang S."/>
            <person name="Fei Z."/>
            <person name="Lin K."/>
        </authorList>
    </citation>
    <scope>NUCLEOTIDE SEQUENCE [LARGE SCALE GENOMIC DNA]</scope>
    <source>
        <strain evidence="3">cv. 9930</strain>
    </source>
</reference>
<evidence type="ECO:0000256" key="1">
    <source>
        <dbReference type="SAM" id="MobiDB-lite"/>
    </source>
</evidence>
<gene>
    <name evidence="2" type="ORF">Csa_3G889680</name>
</gene>
<feature type="compositionally biased region" description="Basic and acidic residues" evidence="1">
    <location>
        <begin position="30"/>
        <end position="49"/>
    </location>
</feature>
<name>A0A0A0LJJ5_CUCSA</name>
<organism evidence="2 3">
    <name type="scientific">Cucumis sativus</name>
    <name type="common">Cucumber</name>
    <dbReference type="NCBI Taxonomy" id="3659"/>
    <lineage>
        <taxon>Eukaryota</taxon>
        <taxon>Viridiplantae</taxon>
        <taxon>Streptophyta</taxon>
        <taxon>Embryophyta</taxon>
        <taxon>Tracheophyta</taxon>
        <taxon>Spermatophyta</taxon>
        <taxon>Magnoliopsida</taxon>
        <taxon>eudicotyledons</taxon>
        <taxon>Gunneridae</taxon>
        <taxon>Pentapetalae</taxon>
        <taxon>rosids</taxon>
        <taxon>fabids</taxon>
        <taxon>Cucurbitales</taxon>
        <taxon>Cucurbitaceae</taxon>
        <taxon>Benincaseae</taxon>
        <taxon>Cucumis</taxon>
    </lineage>
</organism>
<dbReference type="EMBL" id="CM002924">
    <property type="protein sequence ID" value="KGN60211.1"/>
    <property type="molecule type" value="Genomic_DNA"/>
</dbReference>
<evidence type="ECO:0000313" key="2">
    <source>
        <dbReference type="EMBL" id="KGN60211.1"/>
    </source>
</evidence>
<reference evidence="2 3" key="2">
    <citation type="journal article" date="2009" name="PLoS ONE">
        <title>An integrated genetic and cytogenetic map of the cucumber genome.</title>
        <authorList>
            <person name="Ren Y."/>
            <person name="Zhang Z."/>
            <person name="Liu J."/>
            <person name="Staub J.E."/>
            <person name="Han Y."/>
            <person name="Cheng Z."/>
            <person name="Li X."/>
            <person name="Lu J."/>
            <person name="Miao H."/>
            <person name="Kang H."/>
            <person name="Xie B."/>
            <person name="Gu X."/>
            <person name="Wang X."/>
            <person name="Du Y."/>
            <person name="Jin W."/>
            <person name="Huang S."/>
        </authorList>
    </citation>
    <scope>NUCLEOTIDE SEQUENCE [LARGE SCALE GENOMIC DNA]</scope>
    <source>
        <strain evidence="3">cv. 9930</strain>
    </source>
</reference>
<reference evidence="2 3" key="3">
    <citation type="journal article" date="2010" name="BMC Genomics">
        <title>Transcriptome sequencing and comparative analysis of cucumber flowers with different sex types.</title>
        <authorList>
            <person name="Guo S."/>
            <person name="Zheng Y."/>
            <person name="Joung J.G."/>
            <person name="Liu S."/>
            <person name="Zhang Z."/>
            <person name="Crasta O.R."/>
            <person name="Sobral B.W."/>
            <person name="Xu Y."/>
            <person name="Huang S."/>
            <person name="Fei Z."/>
        </authorList>
    </citation>
    <scope>NUCLEOTIDE SEQUENCE [LARGE SCALE GENOMIC DNA]</scope>
    <source>
        <strain evidence="3">cv. 9930</strain>
    </source>
</reference>
<sequence>MVDGEKGGSGEEDRTHGGDDNASMAGGGGNKEKQLDGEGVRVESGDGGR</sequence>
<feature type="compositionally biased region" description="Basic and acidic residues" evidence="1">
    <location>
        <begin position="1"/>
        <end position="19"/>
    </location>
</feature>
<reference evidence="2 3" key="1">
    <citation type="journal article" date="2009" name="Nat. Genet.">
        <title>The genome of the cucumber, Cucumis sativus L.</title>
        <authorList>
            <person name="Huang S."/>
            <person name="Li R."/>
            <person name="Zhang Z."/>
            <person name="Li L."/>
            <person name="Gu X."/>
            <person name="Fan W."/>
            <person name="Lucas W.J."/>
            <person name="Wang X."/>
            <person name="Xie B."/>
            <person name="Ni P."/>
            <person name="Ren Y."/>
            <person name="Zhu H."/>
            <person name="Li J."/>
            <person name="Lin K."/>
            <person name="Jin W."/>
            <person name="Fei Z."/>
            <person name="Li G."/>
            <person name="Staub J."/>
            <person name="Kilian A."/>
            <person name="van der Vossen E.A."/>
            <person name="Wu Y."/>
            <person name="Guo J."/>
            <person name="He J."/>
            <person name="Jia Z."/>
            <person name="Ren Y."/>
            <person name="Tian G."/>
            <person name="Lu Y."/>
            <person name="Ruan J."/>
            <person name="Qian W."/>
            <person name="Wang M."/>
            <person name="Huang Q."/>
            <person name="Li B."/>
            <person name="Xuan Z."/>
            <person name="Cao J."/>
            <person name="Asan"/>
            <person name="Wu Z."/>
            <person name="Zhang J."/>
            <person name="Cai Q."/>
            <person name="Bai Y."/>
            <person name="Zhao B."/>
            <person name="Han Y."/>
            <person name="Li Y."/>
            <person name="Li X."/>
            <person name="Wang S."/>
            <person name="Shi Q."/>
            <person name="Liu S."/>
            <person name="Cho W.K."/>
            <person name="Kim J.Y."/>
            <person name="Xu Y."/>
            <person name="Heller-Uszynska K."/>
            <person name="Miao H."/>
            <person name="Cheng Z."/>
            <person name="Zhang S."/>
            <person name="Wu J."/>
            <person name="Yang Y."/>
            <person name="Kang H."/>
            <person name="Li M."/>
            <person name="Liang H."/>
            <person name="Ren X."/>
            <person name="Shi Z."/>
            <person name="Wen M."/>
            <person name="Jian M."/>
            <person name="Yang H."/>
            <person name="Zhang G."/>
            <person name="Yang Z."/>
            <person name="Chen R."/>
            <person name="Liu S."/>
            <person name="Li J."/>
            <person name="Ma L."/>
            <person name="Liu H."/>
            <person name="Zhou Y."/>
            <person name="Zhao J."/>
            <person name="Fang X."/>
            <person name="Li G."/>
            <person name="Fang L."/>
            <person name="Li Y."/>
            <person name="Liu D."/>
            <person name="Zheng H."/>
            <person name="Zhang Y."/>
            <person name="Qin N."/>
            <person name="Li Z."/>
            <person name="Yang G."/>
            <person name="Yang S."/>
            <person name="Bolund L."/>
            <person name="Kristiansen K."/>
            <person name="Zheng H."/>
            <person name="Li S."/>
            <person name="Zhang X."/>
            <person name="Yang H."/>
            <person name="Wang J."/>
            <person name="Sun R."/>
            <person name="Zhang B."/>
            <person name="Jiang S."/>
            <person name="Wang J."/>
            <person name="Du Y."/>
            <person name="Li S."/>
        </authorList>
    </citation>
    <scope>NUCLEOTIDE SEQUENCE [LARGE SCALE GENOMIC DNA]</scope>
    <source>
        <strain evidence="3">cv. 9930</strain>
    </source>
</reference>
<keyword evidence="3" id="KW-1185">Reference proteome</keyword>
<dbReference type="Proteomes" id="UP000029981">
    <property type="component" value="Chromosome 3"/>
</dbReference>
<dbReference type="Gramene" id="KGN60211">
    <property type="protein sequence ID" value="KGN60211"/>
    <property type="gene ID" value="Csa_3G889680"/>
</dbReference>
<evidence type="ECO:0000313" key="3">
    <source>
        <dbReference type="Proteomes" id="UP000029981"/>
    </source>
</evidence>
<protein>
    <submittedName>
        <fullName evidence="2">Uncharacterized protein</fullName>
    </submittedName>
</protein>
<accession>A0A0A0LJJ5</accession>
<dbReference type="AlphaFoldDB" id="A0A0A0LJJ5"/>
<proteinExistence type="predicted"/>
<feature type="region of interest" description="Disordered" evidence="1">
    <location>
        <begin position="1"/>
        <end position="49"/>
    </location>
</feature>